<reference evidence="1" key="1">
    <citation type="submission" date="2022-12" db="EMBL/GenBank/DDBJ databases">
        <title>Genome assemblies of Blomia tropicalis.</title>
        <authorList>
            <person name="Cui Y."/>
        </authorList>
    </citation>
    <scope>NUCLEOTIDE SEQUENCE</scope>
    <source>
        <tissue evidence="1">Adult mites</tissue>
    </source>
</reference>
<keyword evidence="2" id="KW-1185">Reference proteome</keyword>
<comment type="caution">
    <text evidence="1">The sequence shown here is derived from an EMBL/GenBank/DDBJ whole genome shotgun (WGS) entry which is preliminary data.</text>
</comment>
<name>A0A9Q0RJH4_BLOTA</name>
<gene>
    <name evidence="1" type="ORF">RDWZM_007916</name>
</gene>
<feature type="non-terminal residue" evidence="1">
    <location>
        <position position="1"/>
    </location>
</feature>
<organism evidence="1 2">
    <name type="scientific">Blomia tropicalis</name>
    <name type="common">Mite</name>
    <dbReference type="NCBI Taxonomy" id="40697"/>
    <lineage>
        <taxon>Eukaryota</taxon>
        <taxon>Metazoa</taxon>
        <taxon>Ecdysozoa</taxon>
        <taxon>Arthropoda</taxon>
        <taxon>Chelicerata</taxon>
        <taxon>Arachnida</taxon>
        <taxon>Acari</taxon>
        <taxon>Acariformes</taxon>
        <taxon>Sarcoptiformes</taxon>
        <taxon>Astigmata</taxon>
        <taxon>Glycyphagoidea</taxon>
        <taxon>Echimyopodidae</taxon>
        <taxon>Blomia</taxon>
    </lineage>
</organism>
<dbReference type="AlphaFoldDB" id="A0A9Q0RJH4"/>
<proteinExistence type="predicted"/>
<sequence length="57" mass="6479">THPYGMRSTGIDQENNAITTTTKKDKIPTYKLIKHKGLTMDGWMDGWLVCTNRLANL</sequence>
<evidence type="ECO:0000313" key="2">
    <source>
        <dbReference type="Proteomes" id="UP001142055"/>
    </source>
</evidence>
<protein>
    <submittedName>
        <fullName evidence="1">Uncharacterized protein</fullName>
    </submittedName>
</protein>
<evidence type="ECO:0000313" key="1">
    <source>
        <dbReference type="EMBL" id="KAJ6216759.1"/>
    </source>
</evidence>
<dbReference type="EMBL" id="JAPWDV010000003">
    <property type="protein sequence ID" value="KAJ6216759.1"/>
    <property type="molecule type" value="Genomic_DNA"/>
</dbReference>
<dbReference type="Proteomes" id="UP001142055">
    <property type="component" value="Chromosome 3"/>
</dbReference>
<accession>A0A9Q0RJH4</accession>